<dbReference type="RefSeq" id="WP_076610369.1">
    <property type="nucleotide sequence ID" value="NZ_FTNR01000014.1"/>
</dbReference>
<keyword evidence="3" id="KW-1185">Reference proteome</keyword>
<dbReference type="AlphaFoldDB" id="A0A1N7GRF9"/>
<feature type="transmembrane region" description="Helical" evidence="1">
    <location>
        <begin position="54"/>
        <end position="74"/>
    </location>
</feature>
<keyword evidence="1" id="KW-1133">Transmembrane helix</keyword>
<evidence type="ECO:0000313" key="2">
    <source>
        <dbReference type="EMBL" id="SIS15120.1"/>
    </source>
</evidence>
<feature type="transmembrane region" description="Helical" evidence="1">
    <location>
        <begin position="12"/>
        <end position="34"/>
    </location>
</feature>
<dbReference type="Proteomes" id="UP000185936">
    <property type="component" value="Unassembled WGS sequence"/>
</dbReference>
<accession>A0A1N7GRF9</accession>
<name>A0A1N7GRF9_9EURY</name>
<gene>
    <name evidence="2" type="ORF">SAMN05421752_114102</name>
</gene>
<evidence type="ECO:0000313" key="3">
    <source>
        <dbReference type="Proteomes" id="UP000185936"/>
    </source>
</evidence>
<dbReference type="EMBL" id="FTNR01000014">
    <property type="protein sequence ID" value="SIS15120.1"/>
    <property type="molecule type" value="Genomic_DNA"/>
</dbReference>
<organism evidence="2 3">
    <name type="scientific">Natronorubrum thiooxidans</name>
    <dbReference type="NCBI Taxonomy" id="308853"/>
    <lineage>
        <taxon>Archaea</taxon>
        <taxon>Methanobacteriati</taxon>
        <taxon>Methanobacteriota</taxon>
        <taxon>Stenosarchaea group</taxon>
        <taxon>Halobacteria</taxon>
        <taxon>Halobacteriales</taxon>
        <taxon>Natrialbaceae</taxon>
        <taxon>Natronorubrum</taxon>
    </lineage>
</organism>
<keyword evidence="1" id="KW-0472">Membrane</keyword>
<protein>
    <submittedName>
        <fullName evidence="2">Putative membrane protein</fullName>
    </submittedName>
</protein>
<proteinExistence type="predicted"/>
<evidence type="ECO:0000256" key="1">
    <source>
        <dbReference type="SAM" id="Phobius"/>
    </source>
</evidence>
<sequence>MSTENTLLRSLLLIIALVVLVPLLMMAFMMPMMGMWGWGHMWDGGMWGGTGTPWPWLVMWLVFLAVVIGLGYLLSRALRGPTGRETDAALEELRLAYARGDLSDEEFKERRRRLQTRDESQ</sequence>
<keyword evidence="1" id="KW-0812">Transmembrane</keyword>
<dbReference type="STRING" id="308853.SAMN05421752_114102"/>
<reference evidence="3" key="1">
    <citation type="submission" date="2017-01" db="EMBL/GenBank/DDBJ databases">
        <authorList>
            <person name="Varghese N."/>
            <person name="Submissions S."/>
        </authorList>
    </citation>
    <scope>NUCLEOTIDE SEQUENCE [LARGE SCALE GENOMIC DNA]</scope>
    <source>
        <strain evidence="3">type strain: HArc-</strain>
    </source>
</reference>